<evidence type="ECO:0000313" key="3">
    <source>
        <dbReference type="Proteomes" id="UP000629287"/>
    </source>
</evidence>
<protein>
    <submittedName>
        <fullName evidence="2">Exosome complex RNA-binding protein Csl4</fullName>
    </submittedName>
</protein>
<dbReference type="EMBL" id="JADBGF010000001">
    <property type="protein sequence ID" value="MBE1600818.1"/>
    <property type="molecule type" value="Genomic_DNA"/>
</dbReference>
<dbReference type="AlphaFoldDB" id="A0A8I0TWX7"/>
<dbReference type="Proteomes" id="UP000629287">
    <property type="component" value="Unassembled WGS sequence"/>
</dbReference>
<name>A0A8I0TWX7_9ACTN</name>
<comment type="caution">
    <text evidence="2">The sequence shown here is derived from an EMBL/GenBank/DDBJ whole genome shotgun (WGS) entry which is preliminary data.</text>
</comment>
<accession>A0A8I0TWX7</accession>
<proteinExistence type="predicted"/>
<organism evidence="2 3">
    <name type="scientific">Streptomyces stelliscabiei</name>
    <dbReference type="NCBI Taxonomy" id="146820"/>
    <lineage>
        <taxon>Bacteria</taxon>
        <taxon>Bacillati</taxon>
        <taxon>Actinomycetota</taxon>
        <taxon>Actinomycetes</taxon>
        <taxon>Kitasatosporales</taxon>
        <taxon>Streptomycetaceae</taxon>
        <taxon>Streptomyces</taxon>
    </lineage>
</organism>
<sequence>MDRVTREVIPASRPTAASVAGAGAMVSSTSIETNQRPALSRDTVTVVGSAPSGSGRDQRMSRGSAVLARVSRPSRHVKALRVYSADDRDFFRLL</sequence>
<evidence type="ECO:0000256" key="1">
    <source>
        <dbReference type="SAM" id="MobiDB-lite"/>
    </source>
</evidence>
<feature type="region of interest" description="Disordered" evidence="1">
    <location>
        <begin position="28"/>
        <end position="67"/>
    </location>
</feature>
<evidence type="ECO:0000313" key="2">
    <source>
        <dbReference type="EMBL" id="MBE1600818.1"/>
    </source>
</evidence>
<keyword evidence="3" id="KW-1185">Reference proteome</keyword>
<gene>
    <name evidence="2" type="ORF">H4687_006947</name>
</gene>
<reference evidence="2 3" key="1">
    <citation type="submission" date="2020-10" db="EMBL/GenBank/DDBJ databases">
        <title>Sequencing the genomes of 1000 actinobacteria strains.</title>
        <authorList>
            <person name="Klenk H.-P."/>
        </authorList>
    </citation>
    <scope>NUCLEOTIDE SEQUENCE [LARGE SCALE GENOMIC DNA]</scope>
    <source>
        <strain evidence="2 3">DSM 41803</strain>
    </source>
</reference>